<dbReference type="RefSeq" id="XP_009050955.1">
    <property type="nucleotide sequence ID" value="XM_009052707.1"/>
</dbReference>
<feature type="compositionally biased region" description="Polar residues" evidence="1">
    <location>
        <begin position="203"/>
        <end position="223"/>
    </location>
</feature>
<evidence type="ECO:0000313" key="3">
    <source>
        <dbReference type="EMBL" id="ESO98250.1"/>
    </source>
</evidence>
<dbReference type="GeneID" id="20248558"/>
<dbReference type="EMBL" id="KB201262">
    <property type="protein sequence ID" value="ESO98250.1"/>
    <property type="molecule type" value="Genomic_DNA"/>
</dbReference>
<proteinExistence type="predicted"/>
<dbReference type="Proteomes" id="UP000030746">
    <property type="component" value="Unassembled WGS sequence"/>
</dbReference>
<organism evidence="3 4">
    <name type="scientific">Lottia gigantea</name>
    <name type="common">Giant owl limpet</name>
    <dbReference type="NCBI Taxonomy" id="225164"/>
    <lineage>
        <taxon>Eukaryota</taxon>
        <taxon>Metazoa</taxon>
        <taxon>Spiralia</taxon>
        <taxon>Lophotrochozoa</taxon>
        <taxon>Mollusca</taxon>
        <taxon>Gastropoda</taxon>
        <taxon>Patellogastropoda</taxon>
        <taxon>Lottioidea</taxon>
        <taxon>Lottiidae</taxon>
        <taxon>Lottia</taxon>
    </lineage>
</organism>
<gene>
    <name evidence="3" type="ORF">LOTGIDRAFT_231354</name>
</gene>
<dbReference type="KEGG" id="lgi:LOTGIDRAFT_231354"/>
<feature type="non-terminal residue" evidence="3">
    <location>
        <position position="299"/>
    </location>
</feature>
<dbReference type="Pfam" id="PF16368">
    <property type="entry name" value="CEBP1_N"/>
    <property type="match status" value="1"/>
</dbReference>
<dbReference type="HOGENOM" id="CLU_932466_0_0_1"/>
<feature type="region of interest" description="Disordered" evidence="1">
    <location>
        <begin position="238"/>
        <end position="263"/>
    </location>
</feature>
<evidence type="ECO:0000256" key="1">
    <source>
        <dbReference type="SAM" id="MobiDB-lite"/>
    </source>
</evidence>
<dbReference type="OrthoDB" id="10466729at2759"/>
<sequence>MQTRNGCERVKRSRLELRVHKSLHIATLSFWVVQVINIEMTTSSPEIPAIKVEDIDANQGQQSYPSNVDILKRINALLGDSLDLASTRVSGNGEPTRSSKHVHFNMGHIPDLKETSQGVHMYNQPNQELQSVLNYAGVGSQQASSTVPSTPTSPYNSQGFQLFSPSPSQNLTSENWASMCQTPEGSFSTPNKYPRAIKGERSMSCTSSDYGSLSPVSPMSDTSLSPVEKIIYSSLLNNRNTRSPSPCESDTSGFGSEGSDANALNDMMSNLSLGTNGMRNNVATAGMSHQQQQHQLTLQ</sequence>
<dbReference type="InterPro" id="IPR032292">
    <property type="entry name" value="CEBP1_N"/>
</dbReference>
<dbReference type="CTD" id="20248558"/>
<feature type="region of interest" description="Disordered" evidence="1">
    <location>
        <begin position="202"/>
        <end position="223"/>
    </location>
</feature>
<name>V4ATK9_LOTGI</name>
<reference evidence="3 4" key="1">
    <citation type="journal article" date="2013" name="Nature">
        <title>Insights into bilaterian evolution from three spiralian genomes.</title>
        <authorList>
            <person name="Simakov O."/>
            <person name="Marletaz F."/>
            <person name="Cho S.J."/>
            <person name="Edsinger-Gonzales E."/>
            <person name="Havlak P."/>
            <person name="Hellsten U."/>
            <person name="Kuo D.H."/>
            <person name="Larsson T."/>
            <person name="Lv J."/>
            <person name="Arendt D."/>
            <person name="Savage R."/>
            <person name="Osoegawa K."/>
            <person name="de Jong P."/>
            <person name="Grimwood J."/>
            <person name="Chapman J.A."/>
            <person name="Shapiro H."/>
            <person name="Aerts A."/>
            <person name="Otillar R.P."/>
            <person name="Terry A.Y."/>
            <person name="Boore J.L."/>
            <person name="Grigoriev I.V."/>
            <person name="Lindberg D.R."/>
            <person name="Seaver E.C."/>
            <person name="Weisblat D.A."/>
            <person name="Putnam N.H."/>
            <person name="Rokhsar D.S."/>
        </authorList>
    </citation>
    <scope>NUCLEOTIDE SEQUENCE [LARGE SCALE GENOMIC DNA]</scope>
</reference>
<dbReference type="AlphaFoldDB" id="V4ATK9"/>
<dbReference type="STRING" id="225164.V4ATK9"/>
<keyword evidence="4" id="KW-1185">Reference proteome</keyword>
<evidence type="ECO:0000259" key="2">
    <source>
        <dbReference type="Pfam" id="PF16368"/>
    </source>
</evidence>
<evidence type="ECO:0000313" key="4">
    <source>
        <dbReference type="Proteomes" id="UP000030746"/>
    </source>
</evidence>
<feature type="domain" description="Cytoplasmic polyadenylation element-binding protein 1 N-terminal" evidence="2">
    <location>
        <begin position="53"/>
        <end position="273"/>
    </location>
</feature>
<protein>
    <recommendedName>
        <fullName evidence="2">Cytoplasmic polyadenylation element-binding protein 1 N-terminal domain-containing protein</fullName>
    </recommendedName>
</protein>
<accession>V4ATK9</accession>
<feature type="compositionally biased region" description="Polar residues" evidence="1">
    <location>
        <begin position="238"/>
        <end position="254"/>
    </location>
</feature>
<feature type="non-terminal residue" evidence="3">
    <location>
        <position position="1"/>
    </location>
</feature>